<sequence length="174" mass="20457">MRRIIILIITSINCIFCSSQTKINKSKEIDILIKMPIHLNSQEPVKFTIQNKSNNSYIIDPYGFAGESYWLFENKRLNSLGLEKGYYSRENVDCQNDIIIIKPKERIQTTINLNYSEIHRYDFSKSGHYIWKVESKHDRENAMPASCRQYINELEIKGYHFLNDSIVANIPFVK</sequence>
<dbReference type="Proteomes" id="UP000552615">
    <property type="component" value="Unassembled WGS sequence"/>
</dbReference>
<protein>
    <submittedName>
        <fullName evidence="1">Uncharacterized protein</fullName>
    </submittedName>
</protein>
<accession>A0A7Y0A4W6</accession>
<evidence type="ECO:0000313" key="2">
    <source>
        <dbReference type="Proteomes" id="UP000552615"/>
    </source>
</evidence>
<dbReference type="AlphaFoldDB" id="A0A7Y0A4W6"/>
<proteinExistence type="predicted"/>
<comment type="caution">
    <text evidence="1">The sequence shown here is derived from an EMBL/GenBank/DDBJ whole genome shotgun (WGS) entry which is preliminary data.</text>
</comment>
<reference evidence="1 2" key="1">
    <citation type="submission" date="2020-04" db="EMBL/GenBank/DDBJ databases">
        <title>Chryseobacterium sp. RJ-7-14 sp. nov., isolated from Jeju soil.</title>
        <authorList>
            <person name="Dahal R.H."/>
            <person name="Chaudhary D.K."/>
        </authorList>
    </citation>
    <scope>NUCLEOTIDE SEQUENCE [LARGE SCALE GENOMIC DNA]</scope>
    <source>
        <strain evidence="1 2">RJ-7-14</strain>
    </source>
</reference>
<organism evidence="1 2">
    <name type="scientific">Chryseobacterium cheonjiense</name>
    <dbReference type="NCBI Taxonomy" id="2728845"/>
    <lineage>
        <taxon>Bacteria</taxon>
        <taxon>Pseudomonadati</taxon>
        <taxon>Bacteroidota</taxon>
        <taxon>Flavobacteriia</taxon>
        <taxon>Flavobacteriales</taxon>
        <taxon>Weeksellaceae</taxon>
        <taxon>Chryseobacterium group</taxon>
        <taxon>Chryseobacterium</taxon>
    </lineage>
</organism>
<dbReference type="EMBL" id="JABBGF010000001">
    <property type="protein sequence ID" value="NML56717.1"/>
    <property type="molecule type" value="Genomic_DNA"/>
</dbReference>
<name>A0A7Y0A4W6_9FLAO</name>
<dbReference type="RefSeq" id="WP_169230093.1">
    <property type="nucleotide sequence ID" value="NZ_JABBGF010000001.1"/>
</dbReference>
<evidence type="ECO:0000313" key="1">
    <source>
        <dbReference type="EMBL" id="NML56717.1"/>
    </source>
</evidence>
<keyword evidence="2" id="KW-1185">Reference proteome</keyword>
<gene>
    <name evidence="1" type="ORF">HHL20_05110</name>
</gene>